<keyword evidence="3 5" id="KW-1133">Transmembrane helix</keyword>
<feature type="transmembrane region" description="Helical" evidence="5">
    <location>
        <begin position="143"/>
        <end position="164"/>
    </location>
</feature>
<evidence type="ECO:0000256" key="4">
    <source>
        <dbReference type="ARBA" id="ARBA00023136"/>
    </source>
</evidence>
<comment type="subcellular location">
    <subcellularLocation>
        <location evidence="1">Membrane</location>
        <topology evidence="1">Multi-pass membrane protein</topology>
    </subcellularLocation>
</comment>
<feature type="transmembrane region" description="Helical" evidence="5">
    <location>
        <begin position="50"/>
        <end position="70"/>
    </location>
</feature>
<dbReference type="Gene3D" id="1.20.1740.10">
    <property type="entry name" value="Amino acid/polyamine transporter I"/>
    <property type="match status" value="1"/>
</dbReference>
<dbReference type="Pfam" id="PF13520">
    <property type="entry name" value="AA_permease_2"/>
    <property type="match status" value="1"/>
</dbReference>
<keyword evidence="4 5" id="KW-0472">Membrane</keyword>
<evidence type="ECO:0000313" key="7">
    <source>
        <dbReference type="Proteomes" id="UP001608902"/>
    </source>
</evidence>
<evidence type="ECO:0000256" key="3">
    <source>
        <dbReference type="ARBA" id="ARBA00022989"/>
    </source>
</evidence>
<reference evidence="6 7" key="1">
    <citation type="submission" date="2024-08" db="EMBL/GenBank/DDBJ databases">
        <title>Gnathostoma spinigerum genome.</title>
        <authorList>
            <person name="Gonzalez-Bertolin B."/>
            <person name="Monzon S."/>
            <person name="Zaballos A."/>
            <person name="Jimenez P."/>
            <person name="Dekumyoy P."/>
            <person name="Varona S."/>
            <person name="Cuesta I."/>
            <person name="Sumanam S."/>
            <person name="Adisakwattana P."/>
            <person name="Gasser R.B."/>
            <person name="Hernandez-Gonzalez A."/>
            <person name="Young N.D."/>
            <person name="Perteguer M.J."/>
        </authorList>
    </citation>
    <scope>NUCLEOTIDE SEQUENCE [LARGE SCALE GENOMIC DNA]</scope>
    <source>
        <strain evidence="6">AL3</strain>
        <tissue evidence="6">Liver</tissue>
    </source>
</reference>
<dbReference type="AlphaFoldDB" id="A0ABD6ED20"/>
<feature type="transmembrane region" description="Helical" evidence="5">
    <location>
        <begin position="295"/>
        <end position="316"/>
    </location>
</feature>
<sequence length="359" mass="39326">METSTDESNIVKNRQMGYLSCTSFVVGNIIGSGIFITPGVIYAYVNSVGLSFIVWILCAAVSLLGALVYVELGTGILESGCDYSYICYVKWIPPGFAFMFVGALLSFPASNAVQATTFSRYLIEGISPLYIVPSPYDIICERLIATAVLVFLVWLNFHSLGGFVAKFQIVATVAKLLSLALVILGGLYYLIFKGMTQHLENPFDGSKWNVSDLMLGMYAGLWTLAGWDVLNYGAPEIRNPKRNMPLALISGIFTVTAIYILVNLAFFVVLDSQSLKDSNAIAARFSQQAFGDFSFIVPFLIVILLVGTMNGLMFCSSRYMYAAAKRGHLPAYLTCINERTGSPRAAVFTQVTEQLNFQA</sequence>
<protein>
    <submittedName>
        <fullName evidence="6">Uncharacterized protein</fullName>
    </submittedName>
</protein>
<gene>
    <name evidence="6" type="ORF">AB6A40_004265</name>
</gene>
<keyword evidence="2 5" id="KW-0812">Transmembrane</keyword>
<keyword evidence="7" id="KW-1185">Reference proteome</keyword>
<evidence type="ECO:0000256" key="2">
    <source>
        <dbReference type="ARBA" id="ARBA00022692"/>
    </source>
</evidence>
<dbReference type="EMBL" id="JBGFUD010002395">
    <property type="protein sequence ID" value="MFH4977556.1"/>
    <property type="molecule type" value="Genomic_DNA"/>
</dbReference>
<dbReference type="PIRSF" id="PIRSF006060">
    <property type="entry name" value="AA_transporter"/>
    <property type="match status" value="1"/>
</dbReference>
<dbReference type="PANTHER" id="PTHR11785">
    <property type="entry name" value="AMINO ACID TRANSPORTER"/>
    <property type="match status" value="1"/>
</dbReference>
<feature type="transmembrane region" description="Helical" evidence="5">
    <location>
        <begin position="21"/>
        <end position="44"/>
    </location>
</feature>
<evidence type="ECO:0000256" key="1">
    <source>
        <dbReference type="ARBA" id="ARBA00004141"/>
    </source>
</evidence>
<feature type="transmembrane region" description="Helical" evidence="5">
    <location>
        <begin position="246"/>
        <end position="270"/>
    </location>
</feature>
<dbReference type="Proteomes" id="UP001608902">
    <property type="component" value="Unassembled WGS sequence"/>
</dbReference>
<dbReference type="PANTHER" id="PTHR11785:SF502">
    <property type="entry name" value="AMINO ACID TRANSPORTER"/>
    <property type="match status" value="1"/>
</dbReference>
<feature type="transmembrane region" description="Helical" evidence="5">
    <location>
        <begin position="215"/>
        <end position="234"/>
    </location>
</feature>
<dbReference type="InterPro" id="IPR050598">
    <property type="entry name" value="AminoAcid_Transporter"/>
</dbReference>
<organism evidence="6 7">
    <name type="scientific">Gnathostoma spinigerum</name>
    <dbReference type="NCBI Taxonomy" id="75299"/>
    <lineage>
        <taxon>Eukaryota</taxon>
        <taxon>Metazoa</taxon>
        <taxon>Ecdysozoa</taxon>
        <taxon>Nematoda</taxon>
        <taxon>Chromadorea</taxon>
        <taxon>Rhabditida</taxon>
        <taxon>Spirurina</taxon>
        <taxon>Gnathostomatomorpha</taxon>
        <taxon>Gnathostomatoidea</taxon>
        <taxon>Gnathostomatidae</taxon>
        <taxon>Gnathostoma</taxon>
    </lineage>
</organism>
<evidence type="ECO:0000256" key="5">
    <source>
        <dbReference type="SAM" id="Phobius"/>
    </source>
</evidence>
<feature type="transmembrane region" description="Helical" evidence="5">
    <location>
        <begin position="91"/>
        <end position="109"/>
    </location>
</feature>
<feature type="transmembrane region" description="Helical" evidence="5">
    <location>
        <begin position="176"/>
        <end position="195"/>
    </location>
</feature>
<proteinExistence type="predicted"/>
<name>A0ABD6ED20_9BILA</name>
<comment type="caution">
    <text evidence="6">The sequence shown here is derived from an EMBL/GenBank/DDBJ whole genome shotgun (WGS) entry which is preliminary data.</text>
</comment>
<dbReference type="GO" id="GO:0016020">
    <property type="term" value="C:membrane"/>
    <property type="evidence" value="ECO:0007669"/>
    <property type="project" value="UniProtKB-SubCell"/>
</dbReference>
<evidence type="ECO:0000313" key="6">
    <source>
        <dbReference type="EMBL" id="MFH4977556.1"/>
    </source>
</evidence>
<accession>A0ABD6ED20</accession>
<dbReference type="InterPro" id="IPR002293">
    <property type="entry name" value="AA/rel_permease1"/>
</dbReference>